<dbReference type="OrthoDB" id="1956635at2"/>
<dbReference type="RefSeq" id="WP_073336924.1">
    <property type="nucleotide sequence ID" value="NZ_FQXM01000003.1"/>
</dbReference>
<evidence type="ECO:0000313" key="1">
    <source>
        <dbReference type="EMBL" id="SHH27948.1"/>
    </source>
</evidence>
<keyword evidence="2" id="KW-1185">Reference proteome</keyword>
<dbReference type="EMBL" id="FQXM01000003">
    <property type="protein sequence ID" value="SHH27948.1"/>
    <property type="molecule type" value="Genomic_DNA"/>
</dbReference>
<gene>
    <name evidence="1" type="ORF">SAMN02745207_00636</name>
</gene>
<accession>A0A1M5RPC0</accession>
<dbReference type="AlphaFoldDB" id="A0A1M5RPC0"/>
<proteinExistence type="predicted"/>
<protein>
    <submittedName>
        <fullName evidence="1">Uncharacterized protein</fullName>
    </submittedName>
</protein>
<sequence length="120" mass="13737">MEKKRVIHASYERYIKDILSSEAKIARCLQELFCEGFVDDLKKIEPLDKRVNLTHSLVCAYACKEKSMADLINALNYGYSIKPPCKPHKENCNVSTENLLLLGLIAVIFICNYKVNNCCY</sequence>
<evidence type="ECO:0000313" key="2">
    <source>
        <dbReference type="Proteomes" id="UP000184447"/>
    </source>
</evidence>
<name>A0A1M5RPC0_9CLOT</name>
<reference evidence="1 2" key="1">
    <citation type="submission" date="2016-11" db="EMBL/GenBank/DDBJ databases">
        <authorList>
            <person name="Jaros S."/>
            <person name="Januszkiewicz K."/>
            <person name="Wedrychowicz H."/>
        </authorList>
    </citation>
    <scope>NUCLEOTIDE SEQUENCE [LARGE SCALE GENOMIC DNA]</scope>
    <source>
        <strain evidence="1 2">DSM 8605</strain>
    </source>
</reference>
<dbReference type="Proteomes" id="UP000184447">
    <property type="component" value="Unassembled WGS sequence"/>
</dbReference>
<organism evidence="1 2">
    <name type="scientific">Clostridium grantii DSM 8605</name>
    <dbReference type="NCBI Taxonomy" id="1121316"/>
    <lineage>
        <taxon>Bacteria</taxon>
        <taxon>Bacillati</taxon>
        <taxon>Bacillota</taxon>
        <taxon>Clostridia</taxon>
        <taxon>Eubacteriales</taxon>
        <taxon>Clostridiaceae</taxon>
        <taxon>Clostridium</taxon>
    </lineage>
</organism>